<evidence type="ECO:0000256" key="1">
    <source>
        <dbReference type="SAM" id="MobiDB-lite"/>
    </source>
</evidence>
<reference evidence="2 3" key="1">
    <citation type="submission" date="2020-01" db="EMBL/GenBank/DDBJ databases">
        <authorList>
            <person name="Gupta K D."/>
        </authorList>
    </citation>
    <scope>NUCLEOTIDE SEQUENCE [LARGE SCALE GENOMIC DNA]</scope>
</reference>
<keyword evidence="3" id="KW-1185">Reference proteome</keyword>
<proteinExistence type="predicted"/>
<comment type="caution">
    <text evidence="2">The sequence shown here is derived from an EMBL/GenBank/DDBJ whole genome shotgun (WGS) entry which is preliminary data.</text>
</comment>
<feature type="region of interest" description="Disordered" evidence="1">
    <location>
        <begin position="114"/>
        <end position="163"/>
    </location>
</feature>
<sequence length="494" mass="55108">MADPMLNHDIDNGSNFRLPGLVSHADNVARLITAMSFSYSGLQNPRLLECYFYAPWGQCLSHLIEDVGPETFINPQHKLAPFDRTSIQAWLKQKQKEKDDVKMFEQQRKANMLGKPWPVATPSTAPTPGPPLRVIAPADQVNVGESSATEERDDDNDDGDDDLLAEIPFETLPDQKAKEKSPDFSILKAIKFINRLTGDIITPEDFPKNPADWDIVRIAATRVLLLAELKPPASRHSKDETHFQLVLDNNLQKAGLQAIDQAELAFTADEKLDSVIALAVSGEWWMWNLVTRASVPSLELELKLIAPPSPHQQQELRKSHRLQNTEARKAEAAIQDDTEKGKVWNGMLLGVRTEPKSYEEKESALDFPSDDQKVPYQPANSKKGKEPESEEHQGPRARTVLQNAIPPYSDQAKASIFDALPPPGEWSEVMRLSTPASNQGFSILHYFIQHGRLPASGQVQPNDGHNPQDHQGAEVRANAPPSQPLSRMNRPRKS</sequence>
<protein>
    <submittedName>
        <fullName evidence="2">Uncharacterized protein</fullName>
    </submittedName>
</protein>
<evidence type="ECO:0000313" key="2">
    <source>
        <dbReference type="EMBL" id="CAA7257373.1"/>
    </source>
</evidence>
<dbReference type="AlphaFoldDB" id="A0A8S0W5U2"/>
<accession>A0A8S0W5U2</accession>
<feature type="region of interest" description="Disordered" evidence="1">
    <location>
        <begin position="308"/>
        <end position="337"/>
    </location>
</feature>
<feature type="compositionally biased region" description="Basic and acidic residues" evidence="1">
    <location>
        <begin position="383"/>
        <end position="394"/>
    </location>
</feature>
<feature type="region of interest" description="Disordered" evidence="1">
    <location>
        <begin position="454"/>
        <end position="494"/>
    </location>
</feature>
<organism evidence="2 3">
    <name type="scientific">Cyclocybe aegerita</name>
    <name type="common">Black poplar mushroom</name>
    <name type="synonym">Agrocybe aegerita</name>
    <dbReference type="NCBI Taxonomy" id="1973307"/>
    <lineage>
        <taxon>Eukaryota</taxon>
        <taxon>Fungi</taxon>
        <taxon>Dikarya</taxon>
        <taxon>Basidiomycota</taxon>
        <taxon>Agaricomycotina</taxon>
        <taxon>Agaricomycetes</taxon>
        <taxon>Agaricomycetidae</taxon>
        <taxon>Agaricales</taxon>
        <taxon>Agaricineae</taxon>
        <taxon>Bolbitiaceae</taxon>
        <taxon>Cyclocybe</taxon>
    </lineage>
</organism>
<gene>
    <name evidence="2" type="ORF">AAE3_LOCUS231</name>
</gene>
<dbReference type="EMBL" id="CACVBS010000001">
    <property type="protein sequence ID" value="CAA7257373.1"/>
    <property type="molecule type" value="Genomic_DNA"/>
</dbReference>
<evidence type="ECO:0000313" key="3">
    <source>
        <dbReference type="Proteomes" id="UP000467700"/>
    </source>
</evidence>
<dbReference type="OrthoDB" id="2610860at2759"/>
<feature type="compositionally biased region" description="Acidic residues" evidence="1">
    <location>
        <begin position="151"/>
        <end position="163"/>
    </location>
</feature>
<feature type="compositionally biased region" description="Basic and acidic residues" evidence="1">
    <location>
        <begin position="326"/>
        <end position="337"/>
    </location>
</feature>
<feature type="region of interest" description="Disordered" evidence="1">
    <location>
        <begin position="355"/>
        <end position="397"/>
    </location>
</feature>
<name>A0A8S0W5U2_CYCAE</name>
<feature type="compositionally biased region" description="Basic and acidic residues" evidence="1">
    <location>
        <begin position="355"/>
        <end position="364"/>
    </location>
</feature>
<dbReference type="Proteomes" id="UP000467700">
    <property type="component" value="Unassembled WGS sequence"/>
</dbReference>